<evidence type="ECO:0000256" key="3">
    <source>
        <dbReference type="ARBA" id="ARBA00005176"/>
    </source>
</evidence>
<dbReference type="InterPro" id="IPR050103">
    <property type="entry name" value="Class-III_PLP-dep_AT"/>
</dbReference>
<evidence type="ECO:0000256" key="12">
    <source>
        <dbReference type="ARBA" id="ARBA00030857"/>
    </source>
</evidence>
<dbReference type="PATRIC" id="fig|1555112.3.peg.2131"/>
<proteinExistence type="inferred from homology"/>
<evidence type="ECO:0000256" key="14">
    <source>
        <dbReference type="ARBA" id="ARBA00048021"/>
    </source>
</evidence>
<dbReference type="PROSITE" id="PS00600">
    <property type="entry name" value="AA_TRANSFER_CLASS_3"/>
    <property type="match status" value="1"/>
</dbReference>
<dbReference type="Gene3D" id="3.40.640.10">
    <property type="entry name" value="Type I PLP-dependent aspartate aminotransferase-like (Major domain)"/>
    <property type="match status" value="1"/>
</dbReference>
<evidence type="ECO:0000256" key="16">
    <source>
        <dbReference type="RuleBase" id="RU003560"/>
    </source>
</evidence>
<dbReference type="CDD" id="cd00610">
    <property type="entry name" value="OAT_like"/>
    <property type="match status" value="1"/>
</dbReference>
<dbReference type="GO" id="GO:0030170">
    <property type="term" value="F:pyridoxal phosphate binding"/>
    <property type="evidence" value="ECO:0007669"/>
    <property type="project" value="InterPro"/>
</dbReference>
<dbReference type="SUPFAM" id="SSF53383">
    <property type="entry name" value="PLP-dependent transferases"/>
    <property type="match status" value="1"/>
</dbReference>
<evidence type="ECO:0000256" key="13">
    <source>
        <dbReference type="ARBA" id="ARBA00031787"/>
    </source>
</evidence>
<keyword evidence="18" id="KW-1185">Reference proteome</keyword>
<gene>
    <name evidence="17" type="ORF">LIP_2091</name>
</gene>
<evidence type="ECO:0000256" key="10">
    <source>
        <dbReference type="ARBA" id="ARBA00029760"/>
    </source>
</evidence>
<dbReference type="STRING" id="1555112.LIP_2091"/>
<evidence type="ECO:0000256" key="2">
    <source>
        <dbReference type="ARBA" id="ARBA00001933"/>
    </source>
</evidence>
<dbReference type="Gene3D" id="3.90.1150.10">
    <property type="entry name" value="Aspartate Aminotransferase, domain 1"/>
    <property type="match status" value="1"/>
</dbReference>
<dbReference type="EC" id="2.6.1.22" evidence="5"/>
<keyword evidence="9 16" id="KW-0663">Pyridoxal phosphate</keyword>
<evidence type="ECO:0000313" key="17">
    <source>
        <dbReference type="EMBL" id="BAS27932.1"/>
    </source>
</evidence>
<evidence type="ECO:0000256" key="9">
    <source>
        <dbReference type="ARBA" id="ARBA00022898"/>
    </source>
</evidence>
<evidence type="ECO:0000256" key="15">
    <source>
        <dbReference type="ARBA" id="ARBA00050054"/>
    </source>
</evidence>
<dbReference type="PIRSF" id="PIRSF000521">
    <property type="entry name" value="Transaminase_4ab_Lys_Orn"/>
    <property type="match status" value="1"/>
</dbReference>
<reference evidence="18" key="2">
    <citation type="journal article" date="2016" name="Int. J. Syst. Evol. Microbiol.">
        <title>Complete genome sequence and cell structure of Limnochorda pilosa, a Gram-negative spore-former within the phylum Firmicutes.</title>
        <authorList>
            <person name="Watanabe M."/>
            <person name="Kojima H."/>
            <person name="Fukui M."/>
        </authorList>
    </citation>
    <scope>NUCLEOTIDE SEQUENCE [LARGE SCALE GENOMIC DNA]</scope>
    <source>
        <strain evidence="18">HC45</strain>
    </source>
</reference>
<dbReference type="RefSeq" id="WP_068137513.1">
    <property type="nucleotide sequence ID" value="NZ_AP014924.1"/>
</dbReference>
<comment type="cofactor">
    <cofactor evidence="2">
        <name>pyridoxal 5'-phosphate</name>
        <dbReference type="ChEBI" id="CHEBI:597326"/>
    </cofactor>
</comment>
<evidence type="ECO:0000256" key="5">
    <source>
        <dbReference type="ARBA" id="ARBA00012876"/>
    </source>
</evidence>
<dbReference type="OrthoDB" id="9807885at2"/>
<evidence type="ECO:0000256" key="1">
    <source>
        <dbReference type="ARBA" id="ARBA00001750"/>
    </source>
</evidence>
<dbReference type="GO" id="GO:0034386">
    <property type="term" value="F:4-aminobutyrate:2-oxoglutarate transaminase activity"/>
    <property type="evidence" value="ECO:0007669"/>
    <property type="project" value="UniProtKB-EC"/>
</dbReference>
<accession>A0A0K2SLP5</accession>
<dbReference type="Pfam" id="PF00202">
    <property type="entry name" value="Aminotran_3"/>
    <property type="match status" value="1"/>
</dbReference>
<dbReference type="FunFam" id="3.40.640.10:FF:000013">
    <property type="entry name" value="4-aminobutyrate aminotransferase"/>
    <property type="match status" value="1"/>
</dbReference>
<evidence type="ECO:0000313" key="18">
    <source>
        <dbReference type="Proteomes" id="UP000065807"/>
    </source>
</evidence>
<dbReference type="InterPro" id="IPR015422">
    <property type="entry name" value="PyrdxlP-dep_Trfase_small"/>
</dbReference>
<protein>
    <recommendedName>
        <fullName evidence="12">(S)-3-amino-2-methylpropionate transaminase</fullName>
        <ecNumber evidence="6">2.6.1.19</ecNumber>
        <ecNumber evidence="5">2.6.1.22</ecNumber>
    </recommendedName>
    <alternativeName>
        <fullName evidence="13">GABA aminotransferase</fullName>
    </alternativeName>
    <alternativeName>
        <fullName evidence="11">Gamma-amino-N-butyrate transaminase</fullName>
    </alternativeName>
    <alternativeName>
        <fullName evidence="15">Glutamate:succinic semialdehyde transaminase</fullName>
    </alternativeName>
    <alternativeName>
        <fullName evidence="10">L-AIBAT</fullName>
    </alternativeName>
</protein>
<name>A0A0K2SLP5_LIMPI</name>
<evidence type="ECO:0000256" key="6">
    <source>
        <dbReference type="ARBA" id="ARBA00012912"/>
    </source>
</evidence>
<comment type="pathway">
    <text evidence="3">Amino-acid degradation; 4-aminobutanoate degradation.</text>
</comment>
<keyword evidence="7 17" id="KW-0032">Aminotransferase</keyword>
<reference evidence="18" key="1">
    <citation type="submission" date="2015-07" db="EMBL/GenBank/DDBJ databases">
        <title>Complete genome sequence and phylogenetic analysis of Limnochorda pilosa.</title>
        <authorList>
            <person name="Watanabe M."/>
            <person name="Kojima H."/>
            <person name="Fukui M."/>
        </authorList>
    </citation>
    <scope>NUCLEOTIDE SEQUENCE [LARGE SCALE GENOMIC DNA]</scope>
    <source>
        <strain evidence="18">HC45</strain>
    </source>
</reference>
<keyword evidence="8 17" id="KW-0808">Transferase</keyword>
<dbReference type="InterPro" id="IPR015421">
    <property type="entry name" value="PyrdxlP-dep_Trfase_major"/>
</dbReference>
<organism evidence="17 18">
    <name type="scientific">Limnochorda pilosa</name>
    <dbReference type="NCBI Taxonomy" id="1555112"/>
    <lineage>
        <taxon>Bacteria</taxon>
        <taxon>Bacillati</taxon>
        <taxon>Bacillota</taxon>
        <taxon>Limnochordia</taxon>
        <taxon>Limnochordales</taxon>
        <taxon>Limnochordaceae</taxon>
        <taxon>Limnochorda</taxon>
    </lineage>
</organism>
<sequence>MATNSELNELRRRYVPRGVFGTVDAFMDRGHGATVEDVDGRLYIDFAGGIGVLNVGHTPDPVVRAVVDQASRYLHSCMHVMWNEPYVQVARRLAELAPGAGPKKTLLLNSGAEAVENAVKIARAATGRPAVVAFAHAFHGRTLLGMTLTAKASPYKLGFGPLAPEVYRAPFPYLYRRPPELTEEAYVDEVYRAFEERVVREIGTERVAAVILEPVLGEGGFLPTPPAFAQRVARFCREHGIVFIADEVQTGMGRTGTLLASEQLGIEPDLITLAKSLAAGLPLGAVVGRAELMDAPQVGGLGGTFAGNPVACSAALAVLDMVTAPGFLERARRLGDLARERLVAFQRENPLIGDVRGLGPMLAMELVRSPSTREPDEGATAAVLAAAHRRGLILMKAGTYNNVIRLLFPLVITDEELEEGLRILSQALARVDRQGAGTRQYASS</sequence>
<dbReference type="EMBL" id="AP014924">
    <property type="protein sequence ID" value="BAS27932.1"/>
    <property type="molecule type" value="Genomic_DNA"/>
</dbReference>
<dbReference type="EC" id="2.6.1.19" evidence="6"/>
<comment type="catalytic activity">
    <reaction evidence="1">
        <text>(S)-3-amino-2-methylpropanoate + 2-oxoglutarate = 2-methyl-3-oxopropanoate + L-glutamate</text>
        <dbReference type="Rhea" id="RHEA:13993"/>
        <dbReference type="ChEBI" id="CHEBI:16810"/>
        <dbReference type="ChEBI" id="CHEBI:29985"/>
        <dbReference type="ChEBI" id="CHEBI:57700"/>
        <dbReference type="ChEBI" id="CHEBI:58655"/>
        <dbReference type="EC" id="2.6.1.22"/>
    </reaction>
</comment>
<dbReference type="AlphaFoldDB" id="A0A0K2SLP5"/>
<dbReference type="NCBIfam" id="TIGR00700">
    <property type="entry name" value="GABAtrnsam"/>
    <property type="match status" value="1"/>
</dbReference>
<dbReference type="GO" id="GO:0042802">
    <property type="term" value="F:identical protein binding"/>
    <property type="evidence" value="ECO:0007669"/>
    <property type="project" value="TreeGrafter"/>
</dbReference>
<comment type="similarity">
    <text evidence="4 16">Belongs to the class-III pyridoxal-phosphate-dependent aminotransferase family.</text>
</comment>
<dbReference type="InterPro" id="IPR004632">
    <property type="entry name" value="4NH2But_aminotransferase_bac"/>
</dbReference>
<dbReference type="InterPro" id="IPR005814">
    <property type="entry name" value="Aminotrans_3"/>
</dbReference>
<dbReference type="PANTHER" id="PTHR11986">
    <property type="entry name" value="AMINOTRANSFERASE CLASS III"/>
    <property type="match status" value="1"/>
</dbReference>
<evidence type="ECO:0000256" key="11">
    <source>
        <dbReference type="ARBA" id="ARBA00030204"/>
    </source>
</evidence>
<dbReference type="InterPro" id="IPR049704">
    <property type="entry name" value="Aminotrans_3_PPA_site"/>
</dbReference>
<dbReference type="Proteomes" id="UP000065807">
    <property type="component" value="Chromosome"/>
</dbReference>
<dbReference type="InterPro" id="IPR015424">
    <property type="entry name" value="PyrdxlP-dep_Trfase"/>
</dbReference>
<dbReference type="KEGG" id="lpil:LIP_2091"/>
<comment type="catalytic activity">
    <reaction evidence="14">
        <text>4-aminobutanoate + 2-oxoglutarate = succinate semialdehyde + L-glutamate</text>
        <dbReference type="Rhea" id="RHEA:23352"/>
        <dbReference type="ChEBI" id="CHEBI:16810"/>
        <dbReference type="ChEBI" id="CHEBI:29985"/>
        <dbReference type="ChEBI" id="CHEBI:57706"/>
        <dbReference type="ChEBI" id="CHEBI:59888"/>
        <dbReference type="EC" id="2.6.1.19"/>
    </reaction>
</comment>
<dbReference type="GO" id="GO:0009448">
    <property type="term" value="P:gamma-aminobutyric acid metabolic process"/>
    <property type="evidence" value="ECO:0007669"/>
    <property type="project" value="InterPro"/>
</dbReference>
<evidence type="ECO:0000256" key="7">
    <source>
        <dbReference type="ARBA" id="ARBA00022576"/>
    </source>
</evidence>
<dbReference type="GO" id="GO:0047298">
    <property type="term" value="F:(S)-3-amino-2-methylpropionate transaminase activity"/>
    <property type="evidence" value="ECO:0007669"/>
    <property type="project" value="UniProtKB-EC"/>
</dbReference>
<evidence type="ECO:0000256" key="8">
    <source>
        <dbReference type="ARBA" id="ARBA00022679"/>
    </source>
</evidence>
<evidence type="ECO:0000256" key="4">
    <source>
        <dbReference type="ARBA" id="ARBA00008954"/>
    </source>
</evidence>